<dbReference type="Proteomes" id="UP000054018">
    <property type="component" value="Unassembled WGS sequence"/>
</dbReference>
<name>A0A0C9YW29_9AGAM</name>
<proteinExistence type="predicted"/>
<evidence type="ECO:0000313" key="1">
    <source>
        <dbReference type="EMBL" id="KIK18179.1"/>
    </source>
</evidence>
<evidence type="ECO:0000313" key="2">
    <source>
        <dbReference type="Proteomes" id="UP000054018"/>
    </source>
</evidence>
<sequence length="69" mass="7296">MTQFIKVPRLPSRVSPENQTLLSHDHAARAGEPQGGCLTNISLCSSSEGTEAVRARQTGVAADHRALIG</sequence>
<gene>
    <name evidence="1" type="ORF">PISMIDRAFT_684472</name>
</gene>
<keyword evidence="2" id="KW-1185">Reference proteome</keyword>
<reference evidence="2" key="2">
    <citation type="submission" date="2015-01" db="EMBL/GenBank/DDBJ databases">
        <title>Evolutionary Origins and Diversification of the Mycorrhizal Mutualists.</title>
        <authorList>
            <consortium name="DOE Joint Genome Institute"/>
            <consortium name="Mycorrhizal Genomics Consortium"/>
            <person name="Kohler A."/>
            <person name="Kuo A."/>
            <person name="Nagy L.G."/>
            <person name="Floudas D."/>
            <person name="Copeland A."/>
            <person name="Barry K.W."/>
            <person name="Cichocki N."/>
            <person name="Veneault-Fourrey C."/>
            <person name="LaButti K."/>
            <person name="Lindquist E.A."/>
            <person name="Lipzen A."/>
            <person name="Lundell T."/>
            <person name="Morin E."/>
            <person name="Murat C."/>
            <person name="Riley R."/>
            <person name="Ohm R."/>
            <person name="Sun H."/>
            <person name="Tunlid A."/>
            <person name="Henrissat B."/>
            <person name="Grigoriev I.V."/>
            <person name="Hibbett D.S."/>
            <person name="Martin F."/>
        </authorList>
    </citation>
    <scope>NUCLEOTIDE SEQUENCE [LARGE SCALE GENOMIC DNA]</scope>
    <source>
        <strain evidence="2">441</strain>
    </source>
</reference>
<dbReference type="AlphaFoldDB" id="A0A0C9YW29"/>
<reference evidence="1 2" key="1">
    <citation type="submission" date="2014-04" db="EMBL/GenBank/DDBJ databases">
        <authorList>
            <consortium name="DOE Joint Genome Institute"/>
            <person name="Kuo A."/>
            <person name="Kohler A."/>
            <person name="Costa M.D."/>
            <person name="Nagy L.G."/>
            <person name="Floudas D."/>
            <person name="Copeland A."/>
            <person name="Barry K.W."/>
            <person name="Cichocki N."/>
            <person name="Veneault-Fourrey C."/>
            <person name="LaButti K."/>
            <person name="Lindquist E.A."/>
            <person name="Lipzen A."/>
            <person name="Lundell T."/>
            <person name="Morin E."/>
            <person name="Murat C."/>
            <person name="Sun H."/>
            <person name="Tunlid A."/>
            <person name="Henrissat B."/>
            <person name="Grigoriev I.V."/>
            <person name="Hibbett D.S."/>
            <person name="Martin F."/>
            <person name="Nordberg H.P."/>
            <person name="Cantor M.N."/>
            <person name="Hua S.X."/>
        </authorList>
    </citation>
    <scope>NUCLEOTIDE SEQUENCE [LARGE SCALE GENOMIC DNA]</scope>
    <source>
        <strain evidence="1 2">441</strain>
    </source>
</reference>
<dbReference type="HOGENOM" id="CLU_2776872_0_0_1"/>
<organism evidence="1 2">
    <name type="scientific">Pisolithus microcarpus 441</name>
    <dbReference type="NCBI Taxonomy" id="765257"/>
    <lineage>
        <taxon>Eukaryota</taxon>
        <taxon>Fungi</taxon>
        <taxon>Dikarya</taxon>
        <taxon>Basidiomycota</taxon>
        <taxon>Agaricomycotina</taxon>
        <taxon>Agaricomycetes</taxon>
        <taxon>Agaricomycetidae</taxon>
        <taxon>Boletales</taxon>
        <taxon>Sclerodermatineae</taxon>
        <taxon>Pisolithaceae</taxon>
        <taxon>Pisolithus</taxon>
    </lineage>
</organism>
<dbReference type="EMBL" id="KN833811">
    <property type="protein sequence ID" value="KIK18179.1"/>
    <property type="molecule type" value="Genomic_DNA"/>
</dbReference>
<protein>
    <submittedName>
        <fullName evidence="1">Uncharacterized protein</fullName>
    </submittedName>
</protein>
<accession>A0A0C9YW29</accession>